<sequence length="147" mass="16675">MVEHNFPREPFVECFEKHVKDPDQQVDSVTVMCIHRCYYDAIGMFSGGKLVADKYRQYRDTLEPDLHEAFSWAMKFCAAFVTKAIGATAELKSLRCNPVPYLYNRCLSEAGLVNCPASHWMNSSLCTELVQKLKAKYGTKIQLPTAA</sequence>
<protein>
    <submittedName>
        <fullName evidence="8">Uncharacterized protein</fullName>
    </submittedName>
</protein>
<dbReference type="GO" id="GO:0007608">
    <property type="term" value="P:sensory perception of smell"/>
    <property type="evidence" value="ECO:0007669"/>
    <property type="project" value="UniProtKB-KW"/>
</dbReference>
<evidence type="ECO:0000256" key="2">
    <source>
        <dbReference type="ARBA" id="ARBA00008098"/>
    </source>
</evidence>
<accession>A0A182JCE6</accession>
<evidence type="ECO:0000256" key="4">
    <source>
        <dbReference type="ARBA" id="ARBA00022525"/>
    </source>
</evidence>
<organism evidence="8">
    <name type="scientific">Anopheles atroparvus</name>
    <name type="common">European mosquito</name>
    <dbReference type="NCBI Taxonomy" id="41427"/>
    <lineage>
        <taxon>Eukaryota</taxon>
        <taxon>Metazoa</taxon>
        <taxon>Ecdysozoa</taxon>
        <taxon>Arthropoda</taxon>
        <taxon>Hexapoda</taxon>
        <taxon>Insecta</taxon>
        <taxon>Pterygota</taxon>
        <taxon>Neoptera</taxon>
        <taxon>Endopterygota</taxon>
        <taxon>Diptera</taxon>
        <taxon>Nematocera</taxon>
        <taxon>Culicoidea</taxon>
        <taxon>Culicidae</taxon>
        <taxon>Anophelinae</taxon>
        <taxon>Anopheles</taxon>
    </lineage>
</organism>
<evidence type="ECO:0000256" key="3">
    <source>
        <dbReference type="ARBA" id="ARBA00022448"/>
    </source>
</evidence>
<name>A0A182JCE6_ANOAO</name>
<keyword evidence="4" id="KW-0964">Secreted</keyword>
<dbReference type="SUPFAM" id="SSF47565">
    <property type="entry name" value="Insect pheromone/odorant-binding proteins"/>
    <property type="match status" value="1"/>
</dbReference>
<evidence type="ECO:0000256" key="7">
    <source>
        <dbReference type="ARBA" id="ARBA00023157"/>
    </source>
</evidence>
<dbReference type="AlphaFoldDB" id="A0A182JCE6"/>
<dbReference type="PANTHER" id="PTHR21066:SF3">
    <property type="entry name" value="IP02236P"/>
    <property type="match status" value="1"/>
</dbReference>
<dbReference type="InterPro" id="IPR052295">
    <property type="entry name" value="Odorant-binding_protein"/>
</dbReference>
<keyword evidence="7" id="KW-1015">Disulfide bond</keyword>
<keyword evidence="6" id="KW-0552">Olfaction</keyword>
<keyword evidence="5" id="KW-0716">Sensory transduction</keyword>
<keyword evidence="3" id="KW-0813">Transport</keyword>
<proteinExistence type="inferred from homology"/>
<comment type="subcellular location">
    <subcellularLocation>
        <location evidence="1">Secreted</location>
    </subcellularLocation>
</comment>
<evidence type="ECO:0000256" key="6">
    <source>
        <dbReference type="ARBA" id="ARBA00022725"/>
    </source>
</evidence>
<dbReference type="VEuPathDB" id="VectorBase:AATE015460"/>
<evidence type="ECO:0000256" key="5">
    <source>
        <dbReference type="ARBA" id="ARBA00022606"/>
    </source>
</evidence>
<dbReference type="STRING" id="41427.A0A182JCE6"/>
<dbReference type="GO" id="GO:0005549">
    <property type="term" value="F:odorant binding"/>
    <property type="evidence" value="ECO:0007669"/>
    <property type="project" value="InterPro"/>
</dbReference>
<dbReference type="PANTHER" id="PTHR21066">
    <property type="entry name" value="ODORANT-BINDING PROTEIN 59A-RELATED"/>
    <property type="match status" value="1"/>
</dbReference>
<dbReference type="EnsemblMetazoa" id="AATE015460-RA">
    <property type="protein sequence ID" value="AATE015460-PA.1"/>
    <property type="gene ID" value="AATE015460"/>
</dbReference>
<dbReference type="InterPro" id="IPR036728">
    <property type="entry name" value="PBP_GOBP_sf"/>
</dbReference>
<reference evidence="8" key="1">
    <citation type="submission" date="2022-08" db="UniProtKB">
        <authorList>
            <consortium name="EnsemblMetazoa"/>
        </authorList>
    </citation>
    <scope>IDENTIFICATION</scope>
    <source>
        <strain evidence="8">EBRO</strain>
    </source>
</reference>
<dbReference type="GO" id="GO:0005576">
    <property type="term" value="C:extracellular region"/>
    <property type="evidence" value="ECO:0007669"/>
    <property type="project" value="UniProtKB-SubCell"/>
</dbReference>
<evidence type="ECO:0000256" key="1">
    <source>
        <dbReference type="ARBA" id="ARBA00004613"/>
    </source>
</evidence>
<comment type="similarity">
    <text evidence="2">Belongs to the PBP/GOBP family.</text>
</comment>
<dbReference type="Gene3D" id="1.10.238.270">
    <property type="match status" value="1"/>
</dbReference>
<evidence type="ECO:0000313" key="8">
    <source>
        <dbReference type="EnsemblMetazoa" id="AATE015460-PA.1"/>
    </source>
</evidence>